<gene>
    <name evidence="4" type="ORF">CGK74_06255</name>
</gene>
<dbReference type="Proteomes" id="UP000215181">
    <property type="component" value="Unassembled WGS sequence"/>
</dbReference>
<feature type="transmembrane region" description="Helical" evidence="2">
    <location>
        <begin position="245"/>
        <end position="268"/>
    </location>
</feature>
<dbReference type="OrthoDB" id="9810918at2"/>
<dbReference type="PANTHER" id="PTHR30373">
    <property type="entry name" value="UPF0603 PROTEIN YGCG"/>
    <property type="match status" value="1"/>
</dbReference>
<evidence type="ECO:0000256" key="2">
    <source>
        <dbReference type="SAM" id="Phobius"/>
    </source>
</evidence>
<dbReference type="EMBL" id="NOIH01000007">
    <property type="protein sequence ID" value="OYD54404.1"/>
    <property type="molecule type" value="Genomic_DNA"/>
</dbReference>
<keyword evidence="2" id="KW-0472">Membrane</keyword>
<name>A0A235EZF4_9RHOO</name>
<proteinExistence type="predicted"/>
<dbReference type="RefSeq" id="WP_094267642.1">
    <property type="nucleotide sequence ID" value="NZ_NOIH01000007.1"/>
</dbReference>
<sequence length="320" mass="32346">MTGPLPSYPSAGKAAASAPAAWLGPLARWLVAFALAALFPSILLAQAVQPVPALTARVIDTSATLSAQAISELEHRLAAFEQERGSQIVVLLVRTTAPEDIAAYAYRVADSWKIGRKEVGDGILVVVAKDDRRVRIEVARALEGAVPDLAAYRIIDGLITPAFRQGDFAGGLMAGVDGLMRLIRGEDLPLPAARAGATDELGLQDLGAFLFVAIPVAGSFLIGLFGRKLGSALTGGATGFIVKLLTGSLLLGIGAGIAALVFVLVLGIGSGGGRGGPGGFHRGSGPVIWGGGRSGGLGSSGGFRSGRGGSFGGGGASGRW</sequence>
<dbReference type="Pfam" id="PF04536">
    <property type="entry name" value="TPM_phosphatase"/>
    <property type="match status" value="1"/>
</dbReference>
<feature type="region of interest" description="Disordered" evidence="1">
    <location>
        <begin position="299"/>
        <end position="320"/>
    </location>
</feature>
<feature type="transmembrane region" description="Helical" evidence="2">
    <location>
        <begin position="26"/>
        <end position="48"/>
    </location>
</feature>
<feature type="domain" description="TPM" evidence="3">
    <location>
        <begin position="58"/>
        <end position="181"/>
    </location>
</feature>
<keyword evidence="2" id="KW-0812">Transmembrane</keyword>
<evidence type="ECO:0000256" key="1">
    <source>
        <dbReference type="SAM" id="MobiDB-lite"/>
    </source>
</evidence>
<evidence type="ECO:0000259" key="3">
    <source>
        <dbReference type="Pfam" id="PF04536"/>
    </source>
</evidence>
<protein>
    <recommendedName>
        <fullName evidence="3">TPM domain-containing protein</fullName>
    </recommendedName>
</protein>
<evidence type="ECO:0000313" key="5">
    <source>
        <dbReference type="Proteomes" id="UP000215181"/>
    </source>
</evidence>
<reference evidence="4 5" key="1">
    <citation type="submission" date="2017-07" db="EMBL/GenBank/DDBJ databases">
        <title>Thauera sp. KNDSS-Mac4 genome sequence and assembly.</title>
        <authorList>
            <person name="Mayilraj S."/>
        </authorList>
    </citation>
    <scope>NUCLEOTIDE SEQUENCE [LARGE SCALE GENOMIC DNA]</scope>
    <source>
        <strain evidence="4 5">KNDSS-Mac4</strain>
    </source>
</reference>
<dbReference type="PANTHER" id="PTHR30373:SF2">
    <property type="entry name" value="UPF0603 PROTEIN YGCG"/>
    <property type="match status" value="1"/>
</dbReference>
<accession>A0A235EZF4</accession>
<dbReference type="Gene3D" id="3.10.310.50">
    <property type="match status" value="1"/>
</dbReference>
<dbReference type="InterPro" id="IPR007621">
    <property type="entry name" value="TPM_dom"/>
</dbReference>
<keyword evidence="2" id="KW-1133">Transmembrane helix</keyword>
<evidence type="ECO:0000313" key="4">
    <source>
        <dbReference type="EMBL" id="OYD54404.1"/>
    </source>
</evidence>
<organism evidence="4 5">
    <name type="scientific">Thauera propionica</name>
    <dbReference type="NCBI Taxonomy" id="2019431"/>
    <lineage>
        <taxon>Bacteria</taxon>
        <taxon>Pseudomonadati</taxon>
        <taxon>Pseudomonadota</taxon>
        <taxon>Betaproteobacteria</taxon>
        <taxon>Rhodocyclales</taxon>
        <taxon>Zoogloeaceae</taxon>
        <taxon>Thauera</taxon>
    </lineage>
</organism>
<dbReference type="AlphaFoldDB" id="A0A235EZF4"/>
<comment type="caution">
    <text evidence="4">The sequence shown here is derived from an EMBL/GenBank/DDBJ whole genome shotgun (WGS) entry which is preliminary data.</text>
</comment>
<feature type="transmembrane region" description="Helical" evidence="2">
    <location>
        <begin position="206"/>
        <end position="225"/>
    </location>
</feature>
<keyword evidence="5" id="KW-1185">Reference proteome</keyword>